<protein>
    <submittedName>
        <fullName evidence="2">Alpha/beta fold hydrolase</fullName>
    </submittedName>
</protein>
<keyword evidence="2" id="KW-0378">Hydrolase</keyword>
<evidence type="ECO:0000259" key="1">
    <source>
        <dbReference type="Pfam" id="PF12146"/>
    </source>
</evidence>
<dbReference type="InterPro" id="IPR029058">
    <property type="entry name" value="AB_hydrolase_fold"/>
</dbReference>
<sequence>MSTVRRTVRPVDGEQVSVCTVEPGERAVDPHGVLVLHGAGNGDKERVLPLAEDFAALGHPAVALDFSGHGESSGALPELSLRRRRDQAAGVIEELCDPELPLILVGFSMSGQTVADLIEVYGERVAAVVLCAPGIYGRQAWDVPFGAGFTGLIRQPGSWRTSAAPAAYARFAGRAVLVLPERDDVIPAGVTSLIGSALTENADFSTLRLPGAGHQLGRWLAGQPGDRQRVVTAALRPASHHRTAEPASVTNRLIG</sequence>
<name>A0ABT0XE35_9ACTN</name>
<evidence type="ECO:0000313" key="2">
    <source>
        <dbReference type="EMBL" id="MCM2580069.1"/>
    </source>
</evidence>
<organism evidence="2 3">
    <name type="scientific">Streptomyces meridianus</name>
    <dbReference type="NCBI Taxonomy" id="2938945"/>
    <lineage>
        <taxon>Bacteria</taxon>
        <taxon>Bacillati</taxon>
        <taxon>Actinomycetota</taxon>
        <taxon>Actinomycetes</taxon>
        <taxon>Kitasatosporales</taxon>
        <taxon>Streptomycetaceae</taxon>
        <taxon>Streptomyces</taxon>
    </lineage>
</organism>
<dbReference type="Gene3D" id="3.40.50.1820">
    <property type="entry name" value="alpha/beta hydrolase"/>
    <property type="match status" value="1"/>
</dbReference>
<evidence type="ECO:0000313" key="3">
    <source>
        <dbReference type="Proteomes" id="UP001167160"/>
    </source>
</evidence>
<dbReference type="Proteomes" id="UP001167160">
    <property type="component" value="Unassembled WGS sequence"/>
</dbReference>
<dbReference type="EMBL" id="JAMQGM010000050">
    <property type="protein sequence ID" value="MCM2580069.1"/>
    <property type="molecule type" value="Genomic_DNA"/>
</dbReference>
<gene>
    <name evidence="2" type="ORF">M1E25_22425</name>
</gene>
<dbReference type="Pfam" id="PF12146">
    <property type="entry name" value="Hydrolase_4"/>
    <property type="match status" value="1"/>
</dbReference>
<proteinExistence type="predicted"/>
<dbReference type="RefSeq" id="WP_251418556.1">
    <property type="nucleotide sequence ID" value="NZ_JAMQGM010000050.1"/>
</dbReference>
<dbReference type="SUPFAM" id="SSF53474">
    <property type="entry name" value="alpha/beta-Hydrolases"/>
    <property type="match status" value="1"/>
</dbReference>
<feature type="domain" description="Serine aminopeptidase S33" evidence="1">
    <location>
        <begin position="33"/>
        <end position="141"/>
    </location>
</feature>
<dbReference type="GO" id="GO:0016787">
    <property type="term" value="F:hydrolase activity"/>
    <property type="evidence" value="ECO:0007669"/>
    <property type="project" value="UniProtKB-KW"/>
</dbReference>
<keyword evidence="3" id="KW-1185">Reference proteome</keyword>
<dbReference type="InterPro" id="IPR022742">
    <property type="entry name" value="Hydrolase_4"/>
</dbReference>
<accession>A0ABT0XE35</accession>
<comment type="caution">
    <text evidence="2">The sequence shown here is derived from an EMBL/GenBank/DDBJ whole genome shotgun (WGS) entry which is preliminary data.</text>
</comment>
<reference evidence="2" key="1">
    <citation type="journal article" date="2023" name="Int. J. Syst. Evol. Microbiol.">
        <title>Streptomyces meridianus sp. nov. isolated from brackish water of the Tagus estuary in Alcochete, Portugal.</title>
        <authorList>
            <person name="Santos J.D.N."/>
            <person name="Klimek D."/>
            <person name="Calusinska M."/>
            <person name="Lobo Da Cunha A."/>
            <person name="Catita J."/>
            <person name="Goncalves H."/>
            <person name="Gonzalez I."/>
            <person name="Reyes F."/>
            <person name="Lage O.M."/>
        </authorList>
    </citation>
    <scope>NUCLEOTIDE SEQUENCE</scope>
    <source>
        <strain evidence="2">MTZ3.1</strain>
    </source>
</reference>